<name>A0ABS8I8X5_9NOSO</name>
<proteinExistence type="predicted"/>
<comment type="caution">
    <text evidence="4">The sequence shown here is derived from an EMBL/GenBank/DDBJ whole genome shotgun (WGS) entry which is preliminary data.</text>
</comment>
<keyword evidence="2" id="KW-0238">DNA-binding</keyword>
<evidence type="ECO:0000313" key="5">
    <source>
        <dbReference type="Proteomes" id="UP001199525"/>
    </source>
</evidence>
<reference evidence="4 5" key="1">
    <citation type="journal article" date="2021" name="Microorganisms">
        <title>Genome Evolution of Filamentous Cyanobacterium Nostoc Species: From Facultative Symbiosis to Free Living.</title>
        <authorList>
            <person name="Huo D."/>
            <person name="Li H."/>
            <person name="Cai F."/>
            <person name="Guo X."/>
            <person name="Qiao Z."/>
            <person name="Wang W."/>
            <person name="Yu G."/>
            <person name="Li R."/>
        </authorList>
    </citation>
    <scope>NUCLEOTIDE SEQUENCE [LARGE SCALE GENOMIC DNA]</scope>
    <source>
        <strain evidence="4 5">CHAB 5714</strain>
    </source>
</reference>
<protein>
    <recommendedName>
        <fullName evidence="3">DNA helicase DnaB-like N-terminal domain-containing protein</fullName>
    </recommendedName>
</protein>
<keyword evidence="5" id="KW-1185">Reference proteome</keyword>
<dbReference type="InterPro" id="IPR016136">
    <property type="entry name" value="DNA_helicase_N/primase_C"/>
</dbReference>
<dbReference type="InterPro" id="IPR036185">
    <property type="entry name" value="DNA_heli_DnaB-like_N_sf"/>
</dbReference>
<evidence type="ECO:0000259" key="3">
    <source>
        <dbReference type="Pfam" id="PF00772"/>
    </source>
</evidence>
<dbReference type="RefSeq" id="WP_229484778.1">
    <property type="nucleotide sequence ID" value="NZ_JAIVFQ010000014.1"/>
</dbReference>
<dbReference type="InterPro" id="IPR007693">
    <property type="entry name" value="DNA_helicase_DnaB-like_N"/>
</dbReference>
<gene>
    <name evidence="4" type="ORF">LC586_12155</name>
</gene>
<dbReference type="EMBL" id="JAIVFQ010000014">
    <property type="protein sequence ID" value="MCC5599962.1"/>
    <property type="molecule type" value="Genomic_DNA"/>
</dbReference>
<dbReference type="PANTHER" id="PTHR30153">
    <property type="entry name" value="REPLICATIVE DNA HELICASE DNAB"/>
    <property type="match status" value="1"/>
</dbReference>
<evidence type="ECO:0000256" key="2">
    <source>
        <dbReference type="ARBA" id="ARBA00023125"/>
    </source>
</evidence>
<keyword evidence="1" id="KW-0235">DNA replication</keyword>
<organism evidence="4 5">
    <name type="scientific">Nostoc favosum CHAB5714</name>
    <dbReference type="NCBI Taxonomy" id="2780399"/>
    <lineage>
        <taxon>Bacteria</taxon>
        <taxon>Bacillati</taxon>
        <taxon>Cyanobacteriota</taxon>
        <taxon>Cyanophyceae</taxon>
        <taxon>Nostocales</taxon>
        <taxon>Nostocaceae</taxon>
        <taxon>Nostoc</taxon>
        <taxon>Nostoc favosum</taxon>
    </lineage>
</organism>
<evidence type="ECO:0000313" key="4">
    <source>
        <dbReference type="EMBL" id="MCC5599962.1"/>
    </source>
</evidence>
<evidence type="ECO:0000256" key="1">
    <source>
        <dbReference type="ARBA" id="ARBA00022705"/>
    </source>
</evidence>
<accession>A0ABS8I8X5</accession>
<sequence length="176" mass="19753">MIVIPYTYTEEPNFKPDNNRLPPCNTEAEELVLGGIFLDPNAIYQVKDRLRPEHFYIGAHKDIYQACLSVCKKGLPTGGPSGLLHVTSWLSDHDLLARIGGRNKLATLVDRTVSAVNIDSLAGLIIINANRREVIRTANELEYLAYDTQTEWTDICVAFENKTLKRKSAHREENGS</sequence>
<dbReference type="Gene3D" id="1.10.860.10">
    <property type="entry name" value="DNAb Helicase, Chain A"/>
    <property type="match status" value="1"/>
</dbReference>
<feature type="domain" description="DNA helicase DnaB-like N-terminal" evidence="3">
    <location>
        <begin position="22"/>
        <end position="125"/>
    </location>
</feature>
<dbReference type="SUPFAM" id="SSF48024">
    <property type="entry name" value="N-terminal domain of DnaB helicase"/>
    <property type="match status" value="1"/>
</dbReference>
<dbReference type="Pfam" id="PF00772">
    <property type="entry name" value="DnaB"/>
    <property type="match status" value="1"/>
</dbReference>
<dbReference type="PANTHER" id="PTHR30153:SF2">
    <property type="entry name" value="REPLICATIVE DNA HELICASE"/>
    <property type="match status" value="1"/>
</dbReference>
<dbReference type="Proteomes" id="UP001199525">
    <property type="component" value="Unassembled WGS sequence"/>
</dbReference>